<dbReference type="Proteomes" id="UP000248079">
    <property type="component" value="Unassembled WGS sequence"/>
</dbReference>
<organism evidence="1 2">
    <name type="scientific">Marinifilum breve</name>
    <dbReference type="NCBI Taxonomy" id="2184082"/>
    <lineage>
        <taxon>Bacteria</taxon>
        <taxon>Pseudomonadati</taxon>
        <taxon>Bacteroidota</taxon>
        <taxon>Bacteroidia</taxon>
        <taxon>Marinilabiliales</taxon>
        <taxon>Marinifilaceae</taxon>
    </lineage>
</organism>
<keyword evidence="2" id="KW-1185">Reference proteome</keyword>
<dbReference type="EMBL" id="QFLI01000003">
    <property type="protein sequence ID" value="PXY01747.1"/>
    <property type="molecule type" value="Genomic_DNA"/>
</dbReference>
<evidence type="ECO:0000313" key="2">
    <source>
        <dbReference type="Proteomes" id="UP000248079"/>
    </source>
</evidence>
<dbReference type="AlphaFoldDB" id="A0A2V4A1K7"/>
<proteinExistence type="predicted"/>
<sequence length="67" mass="7683">MSRSSPLGLLFFVDLTHPKLLFNTSTFYQTPHPNPLLKERELVAAEFLAYDLFFIFLLLKEKVPIGG</sequence>
<name>A0A2V4A1K7_9BACT</name>
<evidence type="ECO:0000313" key="1">
    <source>
        <dbReference type="EMBL" id="PXY01747.1"/>
    </source>
</evidence>
<comment type="caution">
    <text evidence="1">The sequence shown here is derived from an EMBL/GenBank/DDBJ whole genome shotgun (WGS) entry which is preliminary data.</text>
</comment>
<reference evidence="1 2" key="1">
    <citation type="submission" date="2018-05" db="EMBL/GenBank/DDBJ databases">
        <title>Marinifilum breve JC075T sp. nov., a marine bacterium isolated from Yongle Blue Hole in the South China Sea.</title>
        <authorList>
            <person name="Fu T."/>
        </authorList>
    </citation>
    <scope>NUCLEOTIDE SEQUENCE [LARGE SCALE GENOMIC DNA]</scope>
    <source>
        <strain evidence="1 2">JC075</strain>
    </source>
</reference>
<gene>
    <name evidence="1" type="ORF">DF185_09795</name>
</gene>
<protein>
    <submittedName>
        <fullName evidence="1">Uncharacterized protein</fullName>
    </submittedName>
</protein>
<accession>A0A2V4A1K7</accession>